<evidence type="ECO:0000256" key="1">
    <source>
        <dbReference type="SAM" id="MobiDB-lite"/>
    </source>
</evidence>
<proteinExistence type="predicted"/>
<comment type="caution">
    <text evidence="2">The sequence shown here is derived from an EMBL/GenBank/DDBJ whole genome shotgun (WGS) entry which is preliminary data.</text>
</comment>
<feature type="region of interest" description="Disordered" evidence="1">
    <location>
        <begin position="20"/>
        <end position="86"/>
    </location>
</feature>
<keyword evidence="3" id="KW-1185">Reference proteome</keyword>
<organism evidence="2 3">
    <name type="scientific">Hapsidospora chrysogenum (strain ATCC 11550 / CBS 779.69 / DSM 880 / IAM 14645 / JCM 23072 / IMI 49137)</name>
    <name type="common">Acremonium chrysogenum</name>
    <dbReference type="NCBI Taxonomy" id="857340"/>
    <lineage>
        <taxon>Eukaryota</taxon>
        <taxon>Fungi</taxon>
        <taxon>Dikarya</taxon>
        <taxon>Ascomycota</taxon>
        <taxon>Pezizomycotina</taxon>
        <taxon>Sordariomycetes</taxon>
        <taxon>Hypocreomycetidae</taxon>
        <taxon>Hypocreales</taxon>
        <taxon>Bionectriaceae</taxon>
        <taxon>Hapsidospora</taxon>
    </lineage>
</organism>
<name>A0A086TH16_HAPC1</name>
<dbReference type="HOGENOM" id="CLU_2497352_0_0_1"/>
<dbReference type="AlphaFoldDB" id="A0A086TH16"/>
<reference evidence="3" key="1">
    <citation type="journal article" date="2014" name="Genome Announc.">
        <title>Genome sequence and annotation of Acremonium chrysogenum, producer of the beta-lactam antibiotic cephalosporin C.</title>
        <authorList>
            <person name="Terfehr D."/>
            <person name="Dahlmann T.A."/>
            <person name="Specht T."/>
            <person name="Zadra I."/>
            <person name="Kuernsteiner H."/>
            <person name="Kueck U."/>
        </authorList>
    </citation>
    <scope>NUCLEOTIDE SEQUENCE [LARGE SCALE GENOMIC DNA]</scope>
    <source>
        <strain evidence="3">ATCC 11550 / CBS 779.69 / DSM 880 / IAM 14645 / JCM 23072 / IMI 49137</strain>
    </source>
</reference>
<dbReference type="EMBL" id="JPKY01000002">
    <property type="protein sequence ID" value="KFH48648.1"/>
    <property type="molecule type" value="Genomic_DNA"/>
</dbReference>
<protein>
    <submittedName>
        <fullName evidence="2">Uncharacterized protein</fullName>
    </submittedName>
</protein>
<evidence type="ECO:0000313" key="3">
    <source>
        <dbReference type="Proteomes" id="UP000029964"/>
    </source>
</evidence>
<accession>A0A086TH16</accession>
<evidence type="ECO:0000313" key="2">
    <source>
        <dbReference type="EMBL" id="KFH48648.1"/>
    </source>
</evidence>
<gene>
    <name evidence="2" type="ORF">ACRE_003590</name>
</gene>
<dbReference type="Proteomes" id="UP000029964">
    <property type="component" value="Unassembled WGS sequence"/>
</dbReference>
<sequence>MLPRARALTLRLGVEAICGNLEKPRAKKDRNKGADSPLGQPRRLDDGLKTATEASSDDDVTPDYAADEAVRDRAALPLKSGAMRWT</sequence>